<proteinExistence type="predicted"/>
<feature type="compositionally biased region" description="Polar residues" evidence="1">
    <location>
        <begin position="21"/>
        <end position="37"/>
    </location>
</feature>
<evidence type="ECO:0000256" key="1">
    <source>
        <dbReference type="SAM" id="MobiDB-lite"/>
    </source>
</evidence>
<reference evidence="2 3" key="1">
    <citation type="journal article" date="2020" name="BMC Genomics">
        <title>Correction to: Identification and distribution of gene clusters required for synthesis of sphingolipid metabolism inhibitors in diverse species of the filamentous fungus Fusarium.</title>
        <authorList>
            <person name="Kim H.S."/>
            <person name="Lohmar J.M."/>
            <person name="Busman M."/>
            <person name="Brown D.W."/>
            <person name="Naumann T.A."/>
            <person name="Divon H.H."/>
            <person name="Lysoe E."/>
            <person name="Uhlig S."/>
            <person name="Proctor R.H."/>
        </authorList>
    </citation>
    <scope>NUCLEOTIDE SEQUENCE [LARGE SCALE GENOMIC DNA]</scope>
    <source>
        <strain evidence="2 3">NRRL 25214</strain>
    </source>
</reference>
<protein>
    <submittedName>
        <fullName evidence="2">Uncharacterized protein</fullName>
    </submittedName>
</protein>
<dbReference type="Proteomes" id="UP000573603">
    <property type="component" value="Unassembled WGS sequence"/>
</dbReference>
<name>A0A8H5E5A7_9HYPO</name>
<gene>
    <name evidence="2" type="ORF">FANTH_6494</name>
</gene>
<comment type="caution">
    <text evidence="2">The sequence shown here is derived from an EMBL/GenBank/DDBJ whole genome shotgun (WGS) entry which is preliminary data.</text>
</comment>
<feature type="region of interest" description="Disordered" evidence="1">
    <location>
        <begin position="1"/>
        <end position="37"/>
    </location>
</feature>
<evidence type="ECO:0000313" key="3">
    <source>
        <dbReference type="Proteomes" id="UP000573603"/>
    </source>
</evidence>
<evidence type="ECO:0000313" key="2">
    <source>
        <dbReference type="EMBL" id="KAF5247237.1"/>
    </source>
</evidence>
<accession>A0A8H5E5A7</accession>
<dbReference type="AlphaFoldDB" id="A0A8H5E5A7"/>
<sequence length="204" mass="22049">MDPNQNPQDREQTEDVAPSGMQGTSLSVPSNPGNAATPQHIRGLKPFALIDPHGNLVALQFLTLTYGGPQSNVMASSDICFGATLFKGPYQAALAQIRSHPGPYYMIRLGPSKCWTSALAAGFRSVPMTFRFLEFMEGDAKRFPDLGGNVGDVVVILIPPGGPVFPNGYSPLPHNILHPRLVMEGMLVGTSYHSTSEICQFYFP</sequence>
<dbReference type="EMBL" id="JABEVY010000142">
    <property type="protein sequence ID" value="KAF5247237.1"/>
    <property type="molecule type" value="Genomic_DNA"/>
</dbReference>
<keyword evidence="3" id="KW-1185">Reference proteome</keyword>
<organism evidence="2 3">
    <name type="scientific">Fusarium anthophilum</name>
    <dbReference type="NCBI Taxonomy" id="48485"/>
    <lineage>
        <taxon>Eukaryota</taxon>
        <taxon>Fungi</taxon>
        <taxon>Dikarya</taxon>
        <taxon>Ascomycota</taxon>
        <taxon>Pezizomycotina</taxon>
        <taxon>Sordariomycetes</taxon>
        <taxon>Hypocreomycetidae</taxon>
        <taxon>Hypocreales</taxon>
        <taxon>Nectriaceae</taxon>
        <taxon>Fusarium</taxon>
        <taxon>Fusarium fujikuroi species complex</taxon>
    </lineage>
</organism>